<dbReference type="InterPro" id="IPR000608">
    <property type="entry name" value="UBC"/>
</dbReference>
<dbReference type="InterPro" id="IPR050113">
    <property type="entry name" value="Ub_conjugating_enzyme"/>
</dbReference>
<evidence type="ECO:0000256" key="1">
    <source>
        <dbReference type="ARBA" id="ARBA00022786"/>
    </source>
</evidence>
<dbReference type="PROSITE" id="PS50127">
    <property type="entry name" value="UBC_2"/>
    <property type="match status" value="1"/>
</dbReference>
<feature type="non-terminal residue" evidence="3">
    <location>
        <position position="1"/>
    </location>
</feature>
<name>A0A165I9L0_EXIGL</name>
<keyword evidence="1" id="KW-0833">Ubl conjugation pathway</keyword>
<dbReference type="Gene3D" id="3.10.110.10">
    <property type="entry name" value="Ubiquitin Conjugating Enzyme"/>
    <property type="match status" value="1"/>
</dbReference>
<dbReference type="PANTHER" id="PTHR24067">
    <property type="entry name" value="UBIQUITIN-CONJUGATING ENZYME E2"/>
    <property type="match status" value="1"/>
</dbReference>
<proteinExistence type="predicted"/>
<evidence type="ECO:0000313" key="4">
    <source>
        <dbReference type="Proteomes" id="UP000077266"/>
    </source>
</evidence>
<evidence type="ECO:0000313" key="3">
    <source>
        <dbReference type="EMBL" id="KZV93093.1"/>
    </source>
</evidence>
<evidence type="ECO:0000259" key="2">
    <source>
        <dbReference type="PROSITE" id="PS50127"/>
    </source>
</evidence>
<reference evidence="3 4" key="1">
    <citation type="journal article" date="2016" name="Mol. Biol. Evol.">
        <title>Comparative Genomics of Early-Diverging Mushroom-Forming Fungi Provides Insights into the Origins of Lignocellulose Decay Capabilities.</title>
        <authorList>
            <person name="Nagy L.G."/>
            <person name="Riley R."/>
            <person name="Tritt A."/>
            <person name="Adam C."/>
            <person name="Daum C."/>
            <person name="Floudas D."/>
            <person name="Sun H."/>
            <person name="Yadav J.S."/>
            <person name="Pangilinan J."/>
            <person name="Larsson K.H."/>
            <person name="Matsuura K."/>
            <person name="Barry K."/>
            <person name="Labutti K."/>
            <person name="Kuo R."/>
            <person name="Ohm R.A."/>
            <person name="Bhattacharya S.S."/>
            <person name="Shirouzu T."/>
            <person name="Yoshinaga Y."/>
            <person name="Martin F.M."/>
            <person name="Grigoriev I.V."/>
            <person name="Hibbett D.S."/>
        </authorList>
    </citation>
    <scope>NUCLEOTIDE SEQUENCE [LARGE SCALE GENOMIC DNA]</scope>
    <source>
        <strain evidence="3 4">HHB12029</strain>
    </source>
</reference>
<organism evidence="3 4">
    <name type="scientific">Exidia glandulosa HHB12029</name>
    <dbReference type="NCBI Taxonomy" id="1314781"/>
    <lineage>
        <taxon>Eukaryota</taxon>
        <taxon>Fungi</taxon>
        <taxon>Dikarya</taxon>
        <taxon>Basidiomycota</taxon>
        <taxon>Agaricomycotina</taxon>
        <taxon>Agaricomycetes</taxon>
        <taxon>Auriculariales</taxon>
        <taxon>Exidiaceae</taxon>
        <taxon>Exidia</taxon>
    </lineage>
</organism>
<dbReference type="SMART" id="SM00212">
    <property type="entry name" value="UBCc"/>
    <property type="match status" value="1"/>
</dbReference>
<sequence>MSAVLAKKRKLDNGVEPEDLPAKKAALTSLLRKSIALAAASDDMDDAALKPLLDSLCGAYGLASSLELPVKKVEPANDWNWVLGAECASSMDDGDRLILAEMVGSKARLNEAGIIVKPLNWNTPDEKTNWREWIVHLPGLPDTHWAGGVFDMRVYFSATPGKLEANAVFPQKVQFTPPIFHPNVYPSGTWDTWATVGKVRSKICFPNADGAKGRVKARGSLTWITDDEDRFYQLLEGIQLALEDHNIEDPAQSEAYTCWRNNKPAAYERVREQTRMWTPDPVTGLAGRPILKRK</sequence>
<protein>
    <recommendedName>
        <fullName evidence="2">UBC core domain-containing protein</fullName>
    </recommendedName>
</protein>
<dbReference type="InterPro" id="IPR016135">
    <property type="entry name" value="UBQ-conjugating_enzyme/RWD"/>
</dbReference>
<dbReference type="SUPFAM" id="SSF54495">
    <property type="entry name" value="UBC-like"/>
    <property type="match status" value="1"/>
</dbReference>
<dbReference type="OrthoDB" id="9973183at2759"/>
<keyword evidence="4" id="KW-1185">Reference proteome</keyword>
<dbReference type="Pfam" id="PF00179">
    <property type="entry name" value="UQ_con"/>
    <property type="match status" value="1"/>
</dbReference>
<dbReference type="Proteomes" id="UP000077266">
    <property type="component" value="Unassembled WGS sequence"/>
</dbReference>
<feature type="domain" description="UBC core" evidence="2">
    <location>
        <begin position="92"/>
        <end position="279"/>
    </location>
</feature>
<dbReference type="AlphaFoldDB" id="A0A165I9L0"/>
<dbReference type="InParanoid" id="A0A165I9L0"/>
<accession>A0A165I9L0</accession>
<dbReference type="STRING" id="1314781.A0A165I9L0"/>
<dbReference type="EMBL" id="KV425996">
    <property type="protein sequence ID" value="KZV93093.1"/>
    <property type="molecule type" value="Genomic_DNA"/>
</dbReference>
<gene>
    <name evidence="3" type="ORF">EXIGLDRAFT_717623</name>
</gene>